<dbReference type="Gene3D" id="3.90.1290.10">
    <property type="entry name" value="Plakin repeat"/>
    <property type="match status" value="2"/>
</dbReference>
<accession>A0A0B6YF72</accession>
<dbReference type="SUPFAM" id="SSF75399">
    <property type="entry name" value="Plakin repeat"/>
    <property type="match status" value="1"/>
</dbReference>
<reference evidence="1" key="1">
    <citation type="submission" date="2014-12" db="EMBL/GenBank/DDBJ databases">
        <title>Insight into the proteome of Arion vulgaris.</title>
        <authorList>
            <person name="Aradska J."/>
            <person name="Bulat T."/>
            <person name="Smidak R."/>
            <person name="Sarate P."/>
            <person name="Gangsoo J."/>
            <person name="Sialana F."/>
            <person name="Bilban M."/>
            <person name="Lubec G."/>
        </authorList>
    </citation>
    <scope>NUCLEOTIDE SEQUENCE</scope>
    <source>
        <tissue evidence="1">Skin</tissue>
    </source>
</reference>
<sequence>SSSENGIALLDAIRDQIIDTSQSEPLPNGIGMDLTHAIDEGLFDEKTGVFHDPNTGEDMSFQNAVGKGKLNGNFTVYDVKSGEIFSLDEGLEEGKIDPVTGRFIDEATGRKWTLKDAAKLGILAVVGAPFAAVVAARESLQTSRDSNKGNVSKSLDTDHVGLSFKVTTARQLSANTLEVTQ</sequence>
<proteinExistence type="predicted"/>
<organism evidence="1">
    <name type="scientific">Arion vulgaris</name>
    <dbReference type="NCBI Taxonomy" id="1028688"/>
    <lineage>
        <taxon>Eukaryota</taxon>
        <taxon>Metazoa</taxon>
        <taxon>Spiralia</taxon>
        <taxon>Lophotrochozoa</taxon>
        <taxon>Mollusca</taxon>
        <taxon>Gastropoda</taxon>
        <taxon>Heterobranchia</taxon>
        <taxon>Euthyneura</taxon>
        <taxon>Panpulmonata</taxon>
        <taxon>Eupulmonata</taxon>
        <taxon>Stylommatophora</taxon>
        <taxon>Helicina</taxon>
        <taxon>Arionoidea</taxon>
        <taxon>Arionidae</taxon>
        <taxon>Arion</taxon>
    </lineage>
</organism>
<name>A0A0B6YF72_9EUPU</name>
<protein>
    <submittedName>
        <fullName evidence="1">Uncharacterized protein</fullName>
    </submittedName>
</protein>
<feature type="non-terminal residue" evidence="1">
    <location>
        <position position="1"/>
    </location>
</feature>
<dbReference type="EMBL" id="HACG01007964">
    <property type="protein sequence ID" value="CEK54829.1"/>
    <property type="molecule type" value="Transcribed_RNA"/>
</dbReference>
<dbReference type="InterPro" id="IPR035915">
    <property type="entry name" value="Plakin_repeat_sf"/>
</dbReference>
<feature type="non-terminal residue" evidence="1">
    <location>
        <position position="181"/>
    </location>
</feature>
<evidence type="ECO:0000313" key="1">
    <source>
        <dbReference type="EMBL" id="CEK54829.1"/>
    </source>
</evidence>
<dbReference type="AlphaFoldDB" id="A0A0B6YF72"/>
<gene>
    <name evidence="1" type="primary">ORF23733</name>
</gene>